<dbReference type="Proteomes" id="UP001612741">
    <property type="component" value="Unassembled WGS sequence"/>
</dbReference>
<evidence type="ECO:0000313" key="2">
    <source>
        <dbReference type="Proteomes" id="UP001612741"/>
    </source>
</evidence>
<accession>A0ABW7YUS0</accession>
<dbReference type="NCBIfam" id="NF033482">
    <property type="entry name" value="RiPP_thiocil"/>
    <property type="match status" value="1"/>
</dbReference>
<name>A0ABW7YUS0_9ACTN</name>
<comment type="caution">
    <text evidence="1">The sequence shown here is derived from an EMBL/GenBank/DDBJ whole genome shotgun (WGS) entry which is preliminary data.</text>
</comment>
<dbReference type="EMBL" id="JBITGY010000005">
    <property type="protein sequence ID" value="MFI6499656.1"/>
    <property type="molecule type" value="Genomic_DNA"/>
</dbReference>
<proteinExistence type="predicted"/>
<gene>
    <name evidence="1" type="ORF">ACIBG2_19870</name>
</gene>
<sequence length="55" mass="5481">MLDLVSIELPEDGLFLEQAPEGAALGTYSTMSTVGTASCPVSTAGSAMTAQCSAV</sequence>
<evidence type="ECO:0000313" key="1">
    <source>
        <dbReference type="EMBL" id="MFI6499656.1"/>
    </source>
</evidence>
<reference evidence="1 2" key="1">
    <citation type="submission" date="2024-10" db="EMBL/GenBank/DDBJ databases">
        <title>The Natural Products Discovery Center: Release of the First 8490 Sequenced Strains for Exploring Actinobacteria Biosynthetic Diversity.</title>
        <authorList>
            <person name="Kalkreuter E."/>
            <person name="Kautsar S.A."/>
            <person name="Yang D."/>
            <person name="Bader C.D."/>
            <person name="Teijaro C.N."/>
            <person name="Fluegel L."/>
            <person name="Davis C.M."/>
            <person name="Simpson J.R."/>
            <person name="Lauterbach L."/>
            <person name="Steele A.D."/>
            <person name="Gui C."/>
            <person name="Meng S."/>
            <person name="Li G."/>
            <person name="Viehrig K."/>
            <person name="Ye F."/>
            <person name="Su P."/>
            <person name="Kiefer A.F."/>
            <person name="Nichols A."/>
            <person name="Cepeda A.J."/>
            <person name="Yan W."/>
            <person name="Fan B."/>
            <person name="Jiang Y."/>
            <person name="Adhikari A."/>
            <person name="Zheng C.-J."/>
            <person name="Schuster L."/>
            <person name="Cowan T.M."/>
            <person name="Smanski M.J."/>
            <person name="Chevrette M.G."/>
            <person name="De Carvalho L.P.S."/>
            <person name="Shen B."/>
        </authorList>
    </citation>
    <scope>NUCLEOTIDE SEQUENCE [LARGE SCALE GENOMIC DNA]</scope>
    <source>
        <strain evidence="1 2">NPDC050545</strain>
    </source>
</reference>
<organism evidence="1 2">
    <name type="scientific">Nonomuraea typhae</name>
    <dbReference type="NCBI Taxonomy" id="2603600"/>
    <lineage>
        <taxon>Bacteria</taxon>
        <taxon>Bacillati</taxon>
        <taxon>Actinomycetota</taxon>
        <taxon>Actinomycetes</taxon>
        <taxon>Streptosporangiales</taxon>
        <taxon>Streptosporangiaceae</taxon>
        <taxon>Nonomuraea</taxon>
    </lineage>
</organism>
<keyword evidence="2" id="KW-1185">Reference proteome</keyword>
<dbReference type="RefSeq" id="WP_397083100.1">
    <property type="nucleotide sequence ID" value="NZ_JBITGY010000005.1"/>
</dbReference>
<dbReference type="InterPro" id="IPR049803">
    <property type="entry name" value="RiPP_thiocil-like"/>
</dbReference>
<protein>
    <submittedName>
        <fullName evidence="1">Thiocillin family RiPP</fullName>
    </submittedName>
</protein>